<dbReference type="eggNOG" id="COG1823">
    <property type="taxonomic scope" value="Bacteria"/>
</dbReference>
<keyword evidence="4 7" id="KW-0812">Transmembrane</keyword>
<dbReference type="PATRIC" id="fig|1094489.3.peg.410"/>
<feature type="transmembrane region" description="Helical" evidence="7">
    <location>
        <begin position="254"/>
        <end position="281"/>
    </location>
</feature>
<gene>
    <name evidence="8" type="ordered locus">BAnh1_03270</name>
</gene>
<dbReference type="PANTHER" id="PTHR42865:SF5">
    <property type="entry name" value="L-CYSTINE TRANSPORTER TCYP"/>
    <property type="match status" value="1"/>
</dbReference>
<dbReference type="InterPro" id="IPR001991">
    <property type="entry name" value="Na-dicarboxylate_symporter"/>
</dbReference>
<feature type="transmembrane region" description="Helical" evidence="7">
    <location>
        <begin position="71"/>
        <end position="92"/>
    </location>
</feature>
<dbReference type="SUPFAM" id="SSF118215">
    <property type="entry name" value="Proton glutamate symport protein"/>
    <property type="match status" value="1"/>
</dbReference>
<name>M1P307_BARAA</name>
<comment type="similarity">
    <text evidence="2">Belongs to the dicarboxylate/amino acid:cation symporter (DAACS) (TC 2.A.23) family.</text>
</comment>
<evidence type="ECO:0000256" key="7">
    <source>
        <dbReference type="SAM" id="Phobius"/>
    </source>
</evidence>
<dbReference type="EMBL" id="CP003123">
    <property type="protein sequence ID" value="AGF74210.1"/>
    <property type="molecule type" value="Genomic_DNA"/>
</dbReference>
<evidence type="ECO:0000256" key="1">
    <source>
        <dbReference type="ARBA" id="ARBA00004141"/>
    </source>
</evidence>
<dbReference type="OrthoDB" id="7778689at2"/>
<feature type="transmembrane region" description="Helical" evidence="7">
    <location>
        <begin position="181"/>
        <end position="201"/>
    </location>
</feature>
<keyword evidence="9" id="KW-1185">Reference proteome</keyword>
<evidence type="ECO:0000256" key="6">
    <source>
        <dbReference type="ARBA" id="ARBA00023136"/>
    </source>
</evidence>
<keyword evidence="6 7" id="KW-0472">Membrane</keyword>
<sequence>MTFNFFINLALFVILLWLLAQCKKGNWSLSLRVMLGLVIGLGFGGALQVIYGGNEPTLLKSVEWFNIVGHGYISLLQMVVVPLIFISILSAVAHLHSVYAIGRISIVTISILLFTTSLSALVGILVIDLFGLTVDGFVHGGEDVSSVLTGYTSQLGDMSVPKAILSLIPQNPFAALSGEKGTSIISVVVFSAFLGVAAIFLKRDDLGKGQKILSFVQIVHSWIIQLVRIIVSLTPYGVFALMTKLGATANTANILKLLIFVIASYVGIIFVFGIHGILLSVSGINPFRFFKKILPVLTFAFSSRSSTASVPLNIEAQTQWLGVPQSIAGFSASFGTVIGQNGCAGLYPAMVAAMVAPSVGINPFDPLWVLTLIAVTTLGSIGVAGVGGGAIFSALIVLPIMGLPVSLVAVLISVEPLVDMGRTALNVSGSMLAGTITSQVLRTTDKSIFEK</sequence>
<protein>
    <submittedName>
        <fullName evidence="8">Sodium/dicarboxylate symporter</fullName>
    </submittedName>
</protein>
<dbReference type="KEGG" id="baus:BAnh1_03270"/>
<dbReference type="HOGENOM" id="CLU_019375_0_1_5"/>
<feature type="transmembrane region" description="Helical" evidence="7">
    <location>
        <begin position="334"/>
        <end position="355"/>
    </location>
</feature>
<feature type="transmembrane region" description="Helical" evidence="7">
    <location>
        <begin position="6"/>
        <end position="22"/>
    </location>
</feature>
<dbReference type="AlphaFoldDB" id="M1P307"/>
<dbReference type="Gene3D" id="1.10.3860.10">
    <property type="entry name" value="Sodium:dicarboxylate symporter"/>
    <property type="match status" value="1"/>
</dbReference>
<feature type="transmembrane region" description="Helical" evidence="7">
    <location>
        <begin position="104"/>
        <end position="127"/>
    </location>
</feature>
<organism evidence="8 9">
    <name type="scientific">Bartonella australis (strain Aust/NH1)</name>
    <dbReference type="NCBI Taxonomy" id="1094489"/>
    <lineage>
        <taxon>Bacteria</taxon>
        <taxon>Pseudomonadati</taxon>
        <taxon>Pseudomonadota</taxon>
        <taxon>Alphaproteobacteria</taxon>
        <taxon>Hyphomicrobiales</taxon>
        <taxon>Bartonellaceae</taxon>
        <taxon>Bartonella</taxon>
    </lineage>
</organism>
<dbReference type="PANTHER" id="PTHR42865">
    <property type="entry name" value="PROTON/GLUTAMATE-ASPARTATE SYMPORTER"/>
    <property type="match status" value="1"/>
</dbReference>
<feature type="transmembrane region" description="Helical" evidence="7">
    <location>
        <begin position="367"/>
        <end position="385"/>
    </location>
</feature>
<evidence type="ECO:0000256" key="4">
    <source>
        <dbReference type="ARBA" id="ARBA00022692"/>
    </source>
</evidence>
<keyword evidence="3" id="KW-0813">Transport</keyword>
<keyword evidence="5 7" id="KW-1133">Transmembrane helix</keyword>
<accession>M1P307</accession>
<comment type="subcellular location">
    <subcellularLocation>
        <location evidence="1">Membrane</location>
        <topology evidence="1">Multi-pass membrane protein</topology>
    </subcellularLocation>
</comment>
<dbReference type="PRINTS" id="PR00173">
    <property type="entry name" value="EDTRNSPORT"/>
</dbReference>
<evidence type="ECO:0000313" key="9">
    <source>
        <dbReference type="Proteomes" id="UP000011729"/>
    </source>
</evidence>
<reference evidence="8 9" key="1">
    <citation type="journal article" date="2013" name="PLoS Genet.">
        <title>A gene transfer agent and a dynamic repertoire of secretion systems hold the keys to the explosive radiation of the emerging pathogen Bartonella.</title>
        <authorList>
            <person name="Guy L."/>
            <person name="Nystedt B."/>
            <person name="Toft C."/>
            <person name="Zaremba-Niedzwiedzka K."/>
            <person name="Berglund E.C."/>
            <person name="Granberg F."/>
            <person name="Naslund K."/>
            <person name="Eriksson A.S."/>
            <person name="Andersson S.G."/>
        </authorList>
    </citation>
    <scope>NUCLEOTIDE SEQUENCE [LARGE SCALE GENOMIC DNA]</scope>
    <source>
        <strain evidence="8 9">Aust/NH1</strain>
    </source>
</reference>
<dbReference type="RefSeq" id="WP_015397719.1">
    <property type="nucleotide sequence ID" value="NC_020300.1"/>
</dbReference>
<evidence type="ECO:0000256" key="2">
    <source>
        <dbReference type="ARBA" id="ARBA00006148"/>
    </source>
</evidence>
<dbReference type="Pfam" id="PF00375">
    <property type="entry name" value="SDF"/>
    <property type="match status" value="1"/>
</dbReference>
<dbReference type="GO" id="GO:0015293">
    <property type="term" value="F:symporter activity"/>
    <property type="evidence" value="ECO:0007669"/>
    <property type="project" value="InterPro"/>
</dbReference>
<evidence type="ECO:0000256" key="3">
    <source>
        <dbReference type="ARBA" id="ARBA00022448"/>
    </source>
</evidence>
<feature type="transmembrane region" description="Helical" evidence="7">
    <location>
        <begin position="391"/>
        <end position="412"/>
    </location>
</feature>
<dbReference type="Proteomes" id="UP000011729">
    <property type="component" value="Chromosome"/>
</dbReference>
<evidence type="ECO:0000313" key="8">
    <source>
        <dbReference type="EMBL" id="AGF74210.1"/>
    </source>
</evidence>
<dbReference type="InterPro" id="IPR036458">
    <property type="entry name" value="Na:dicarbo_symporter_sf"/>
</dbReference>
<dbReference type="GO" id="GO:0005886">
    <property type="term" value="C:plasma membrane"/>
    <property type="evidence" value="ECO:0007669"/>
    <property type="project" value="TreeGrafter"/>
</dbReference>
<evidence type="ECO:0000256" key="5">
    <source>
        <dbReference type="ARBA" id="ARBA00022989"/>
    </source>
</evidence>
<proteinExistence type="inferred from homology"/>
<dbReference type="GO" id="GO:0015184">
    <property type="term" value="F:L-cystine transmembrane transporter activity"/>
    <property type="evidence" value="ECO:0007669"/>
    <property type="project" value="TreeGrafter"/>
</dbReference>
<feature type="transmembrane region" description="Helical" evidence="7">
    <location>
        <begin position="29"/>
        <end position="51"/>
    </location>
</feature>